<sequence>MNIHKSGMVALGLLMASNAALAGNWVRDEGEKSIGATFSYARANQFWNQNRVQVPFGCGTHDNVGLGLNAEYGMSYHYTLIAQAGLHKISCGPNSVSGLGDVAVGVRGRIDSMSNGKAWELKLLVPGGYDAAAPVRLGYGEVGLEAGAYFGPAFDAYDEDPYKPGYFPKLDSYWEYGGFTRVWTGAPAPEIAGHVKWKHALSDTWKIGPALNVHWTLGKGQPQFQNIFANRLAYSRSVIVGIELSTLIGPRTSFHITPQTTIWGENAAKSVGISVGISKAFK</sequence>
<proteinExistence type="predicted"/>
<gene>
    <name evidence="2" type="ORF">OYT1_ch0955</name>
</gene>
<dbReference type="OrthoDB" id="5291276at2"/>
<name>A0A2Z6GAR8_9PROT</name>
<dbReference type="AlphaFoldDB" id="A0A2Z6GAR8"/>
<keyword evidence="3" id="KW-1185">Reference proteome</keyword>
<dbReference type="KEGG" id="fam:OYT1_ch0955"/>
<keyword evidence="1" id="KW-0732">Signal</keyword>
<dbReference type="STRING" id="1188319.OYT1_01824"/>
<dbReference type="EMBL" id="AP018738">
    <property type="protein sequence ID" value="BBE50516.1"/>
    <property type="molecule type" value="Genomic_DNA"/>
</dbReference>
<feature type="signal peptide" evidence="1">
    <location>
        <begin position="1"/>
        <end position="22"/>
    </location>
</feature>
<evidence type="ECO:0000256" key="1">
    <source>
        <dbReference type="SAM" id="SignalP"/>
    </source>
</evidence>
<dbReference type="Proteomes" id="UP000033070">
    <property type="component" value="Chromosome"/>
</dbReference>
<dbReference type="RefSeq" id="WP_145983672.1">
    <property type="nucleotide sequence ID" value="NZ_AP018738.1"/>
</dbReference>
<protein>
    <recommendedName>
        <fullName evidence="4">Transporter</fullName>
    </recommendedName>
</protein>
<evidence type="ECO:0000313" key="3">
    <source>
        <dbReference type="Proteomes" id="UP000033070"/>
    </source>
</evidence>
<reference evidence="2 3" key="1">
    <citation type="submission" date="2018-06" db="EMBL/GenBank/DDBJ databases">
        <title>OYT1 Genome Sequencing.</title>
        <authorList>
            <person name="Kato S."/>
            <person name="Itoh T."/>
            <person name="Ohkuma M."/>
        </authorList>
    </citation>
    <scope>NUCLEOTIDE SEQUENCE [LARGE SCALE GENOMIC DNA]</scope>
    <source>
        <strain evidence="2 3">OYT1</strain>
    </source>
</reference>
<accession>A0A2Z6GAR8</accession>
<feature type="chain" id="PRO_5017373693" description="Transporter" evidence="1">
    <location>
        <begin position="23"/>
        <end position="282"/>
    </location>
</feature>
<evidence type="ECO:0000313" key="2">
    <source>
        <dbReference type="EMBL" id="BBE50516.1"/>
    </source>
</evidence>
<evidence type="ECO:0008006" key="4">
    <source>
        <dbReference type="Google" id="ProtNLM"/>
    </source>
</evidence>
<organism evidence="2 3">
    <name type="scientific">Ferriphaselus amnicola</name>
    <dbReference type="NCBI Taxonomy" id="1188319"/>
    <lineage>
        <taxon>Bacteria</taxon>
        <taxon>Pseudomonadati</taxon>
        <taxon>Pseudomonadota</taxon>
        <taxon>Betaproteobacteria</taxon>
        <taxon>Nitrosomonadales</taxon>
        <taxon>Gallionellaceae</taxon>
        <taxon>Ferriphaselus</taxon>
    </lineage>
</organism>